<keyword evidence="2" id="KW-0378">Hydrolase</keyword>
<keyword evidence="3" id="KW-1185">Reference proteome</keyword>
<dbReference type="SUPFAM" id="SSF52980">
    <property type="entry name" value="Restriction endonuclease-like"/>
    <property type="match status" value="1"/>
</dbReference>
<accession>A0A6L8LHW5</accession>
<dbReference type="EMBL" id="WWEN01000001">
    <property type="protein sequence ID" value="MYM53990.1"/>
    <property type="molecule type" value="Genomic_DNA"/>
</dbReference>
<protein>
    <submittedName>
        <fullName evidence="2">Restriction endonuclease</fullName>
    </submittedName>
</protein>
<dbReference type="GO" id="GO:0009307">
    <property type="term" value="P:DNA restriction-modification system"/>
    <property type="evidence" value="ECO:0007669"/>
    <property type="project" value="InterPro"/>
</dbReference>
<comment type="caution">
    <text evidence="2">The sequence shown here is derived from an EMBL/GenBank/DDBJ whole genome shotgun (WGS) entry which is preliminary data.</text>
</comment>
<dbReference type="InterPro" id="IPR011335">
    <property type="entry name" value="Restrct_endonuc-II-like"/>
</dbReference>
<dbReference type="InterPro" id="IPR011856">
    <property type="entry name" value="tRNA_endonuc-like_dom_sf"/>
</dbReference>
<dbReference type="GO" id="GO:0003677">
    <property type="term" value="F:DNA binding"/>
    <property type="evidence" value="ECO:0007669"/>
    <property type="project" value="InterPro"/>
</dbReference>
<reference evidence="2 3" key="1">
    <citation type="submission" date="2020-01" db="EMBL/GenBank/DDBJ databases">
        <authorList>
            <person name="Chen S."/>
        </authorList>
    </citation>
    <scope>NUCLEOTIDE SEQUENCE [LARGE SCALE GENOMIC DNA]</scope>
    <source>
        <strain evidence="2 3">GS-10</strain>
    </source>
</reference>
<name>A0A6L8LHW5_9RHOB</name>
<dbReference type="InterPro" id="IPR052906">
    <property type="entry name" value="Type_IV_Methyl-Rstrct_Enzyme"/>
</dbReference>
<dbReference type="GO" id="GO:0015666">
    <property type="term" value="F:restriction endodeoxyribonuclease activity"/>
    <property type="evidence" value="ECO:0007669"/>
    <property type="project" value="TreeGrafter"/>
</dbReference>
<keyword evidence="2" id="KW-0540">Nuclease</keyword>
<proteinExistence type="predicted"/>
<evidence type="ECO:0000313" key="2">
    <source>
        <dbReference type="EMBL" id="MYM53990.1"/>
    </source>
</evidence>
<evidence type="ECO:0000313" key="3">
    <source>
        <dbReference type="Proteomes" id="UP000479043"/>
    </source>
</evidence>
<dbReference type="Proteomes" id="UP000479043">
    <property type="component" value="Unassembled WGS sequence"/>
</dbReference>
<evidence type="ECO:0000259" key="1">
    <source>
        <dbReference type="Pfam" id="PF04471"/>
    </source>
</evidence>
<dbReference type="PANTHER" id="PTHR30015:SF7">
    <property type="entry name" value="TYPE IV METHYL-DIRECTED RESTRICTION ENZYME ECOKMRR"/>
    <property type="match status" value="1"/>
</dbReference>
<gene>
    <name evidence="2" type="ORF">GR167_01640</name>
</gene>
<dbReference type="PANTHER" id="PTHR30015">
    <property type="entry name" value="MRR RESTRICTION SYSTEM PROTEIN"/>
    <property type="match status" value="1"/>
</dbReference>
<dbReference type="Gene3D" id="3.40.1350.10">
    <property type="match status" value="1"/>
</dbReference>
<dbReference type="AlphaFoldDB" id="A0A6L8LHW5"/>
<dbReference type="PIRSF" id="PIRSF031853">
    <property type="entry name" value="UPC031853"/>
    <property type="match status" value="1"/>
</dbReference>
<dbReference type="Pfam" id="PF04471">
    <property type="entry name" value="Mrr_cat"/>
    <property type="match status" value="1"/>
</dbReference>
<dbReference type="GO" id="GO:0043590">
    <property type="term" value="C:bacterial nucleoid"/>
    <property type="evidence" value="ECO:0007669"/>
    <property type="project" value="TreeGrafter"/>
</dbReference>
<organism evidence="2 3">
    <name type="scientific">Thalassovita mangrovi</name>
    <dbReference type="NCBI Taxonomy" id="2692236"/>
    <lineage>
        <taxon>Bacteria</taxon>
        <taxon>Pseudomonadati</taxon>
        <taxon>Pseudomonadota</taxon>
        <taxon>Alphaproteobacteria</taxon>
        <taxon>Rhodobacterales</taxon>
        <taxon>Roseobacteraceae</taxon>
        <taxon>Thalassovita</taxon>
    </lineage>
</organism>
<feature type="domain" description="Restriction endonuclease type IV Mrr" evidence="1">
    <location>
        <begin position="193"/>
        <end position="305"/>
    </location>
</feature>
<dbReference type="InterPro" id="IPR016984">
    <property type="entry name" value="UCP031853"/>
</dbReference>
<sequence>MVRAERKGVLYDTFQEMNLVAIGWSVAGDFTQNPESHAILAALHKAYPDASEQTNRVAAGQIARFISEIEIGDHVITYDSNRRVYAVGLIKGPAVFDETKVSLGGETYAYIRFVEWLGEVDRDALSQSARYSLGSLLTFFQIKPFVEEEIFAALEGRKEPSRAEDEEVQNIETVSEGDIAERSIELISDMVARLGPDEMEHFVAGLLRAMGYHTKVSAPGPDRGEDIRATPDPLGLEDPRIVVEVKHRKGAIGAPQLRSFLGGRHPADKGLYVSTGGFSKDARYEAARASIPLQLLTLEDLVELVIEHYEKMDIEARAMVPLKQIYWPLA</sequence>
<dbReference type="InterPro" id="IPR007560">
    <property type="entry name" value="Restrct_endonuc_IV_Mrr"/>
</dbReference>
<keyword evidence="2" id="KW-0255">Endonuclease</keyword>